<sequence>MGLPIHRSSSDSTPETVLAQASSVQPIAQPIAQPSDISNGIYLTALIVALPVFAGLGVVIHRKRRAALLRQRIETLERIWRLNYRKTTS</sequence>
<keyword evidence="1" id="KW-0812">Transmembrane</keyword>
<accession>A0A951QGZ5</accession>
<name>A0A951QGZ5_9CYAN</name>
<reference evidence="2" key="2">
    <citation type="journal article" date="2022" name="Microbiol. Resour. Announc.">
        <title>Metagenome Sequencing to Explore Phylogenomics of Terrestrial Cyanobacteria.</title>
        <authorList>
            <person name="Ward R.D."/>
            <person name="Stajich J.E."/>
            <person name="Johansen J.R."/>
            <person name="Huntemann M."/>
            <person name="Clum A."/>
            <person name="Foster B."/>
            <person name="Foster B."/>
            <person name="Roux S."/>
            <person name="Palaniappan K."/>
            <person name="Varghese N."/>
            <person name="Mukherjee S."/>
            <person name="Reddy T.B.K."/>
            <person name="Daum C."/>
            <person name="Copeland A."/>
            <person name="Chen I.A."/>
            <person name="Ivanova N.N."/>
            <person name="Kyrpides N.C."/>
            <person name="Shapiro N."/>
            <person name="Eloe-Fadrosh E.A."/>
            <person name="Pietrasiak N."/>
        </authorList>
    </citation>
    <scope>NUCLEOTIDE SEQUENCE</scope>
    <source>
        <strain evidence="2">UHER 2000/2452</strain>
    </source>
</reference>
<keyword evidence="1" id="KW-0472">Membrane</keyword>
<reference evidence="2" key="1">
    <citation type="submission" date="2021-05" db="EMBL/GenBank/DDBJ databases">
        <authorList>
            <person name="Pietrasiak N."/>
            <person name="Ward R."/>
            <person name="Stajich J.E."/>
            <person name="Kurbessoian T."/>
        </authorList>
    </citation>
    <scope>NUCLEOTIDE SEQUENCE</scope>
    <source>
        <strain evidence="2">UHER 2000/2452</strain>
    </source>
</reference>
<feature type="transmembrane region" description="Helical" evidence="1">
    <location>
        <begin position="40"/>
        <end position="60"/>
    </location>
</feature>
<keyword evidence="1" id="KW-1133">Transmembrane helix</keyword>
<dbReference type="EMBL" id="JAHHHD010000042">
    <property type="protein sequence ID" value="MBW4661665.1"/>
    <property type="molecule type" value="Genomic_DNA"/>
</dbReference>
<comment type="caution">
    <text evidence="2">The sequence shown here is derived from an EMBL/GenBank/DDBJ whole genome shotgun (WGS) entry which is preliminary data.</text>
</comment>
<organism evidence="2 3">
    <name type="scientific">Drouetiella hepatica Uher 2000/2452</name>
    <dbReference type="NCBI Taxonomy" id="904376"/>
    <lineage>
        <taxon>Bacteria</taxon>
        <taxon>Bacillati</taxon>
        <taxon>Cyanobacteriota</taxon>
        <taxon>Cyanophyceae</taxon>
        <taxon>Oculatellales</taxon>
        <taxon>Oculatellaceae</taxon>
        <taxon>Drouetiella</taxon>
    </lineage>
</organism>
<evidence type="ECO:0000313" key="2">
    <source>
        <dbReference type="EMBL" id="MBW4661665.1"/>
    </source>
</evidence>
<proteinExistence type="predicted"/>
<evidence type="ECO:0000256" key="1">
    <source>
        <dbReference type="SAM" id="Phobius"/>
    </source>
</evidence>
<dbReference type="Proteomes" id="UP000757435">
    <property type="component" value="Unassembled WGS sequence"/>
</dbReference>
<dbReference type="AlphaFoldDB" id="A0A951QGZ5"/>
<evidence type="ECO:0000313" key="3">
    <source>
        <dbReference type="Proteomes" id="UP000757435"/>
    </source>
</evidence>
<gene>
    <name evidence="2" type="ORF">KME15_23595</name>
</gene>
<protein>
    <submittedName>
        <fullName evidence="2">Uncharacterized protein</fullName>
    </submittedName>
</protein>